<feature type="compositionally biased region" description="Acidic residues" evidence="1">
    <location>
        <begin position="1768"/>
        <end position="1798"/>
    </location>
</feature>
<protein>
    <recommendedName>
        <fullName evidence="2">DUF4758 domain-containing protein</fullName>
    </recommendedName>
</protein>
<feature type="compositionally biased region" description="Low complexity" evidence="1">
    <location>
        <begin position="1920"/>
        <end position="1940"/>
    </location>
</feature>
<feature type="domain" description="DUF4758" evidence="2">
    <location>
        <begin position="1124"/>
        <end position="1175"/>
    </location>
</feature>
<accession>A0AAW1V4F9</accession>
<feature type="region of interest" description="Disordered" evidence="1">
    <location>
        <begin position="1551"/>
        <end position="1616"/>
    </location>
</feature>
<dbReference type="InterPro" id="IPR031866">
    <property type="entry name" value="DUF4758"/>
</dbReference>
<feature type="region of interest" description="Disordered" evidence="1">
    <location>
        <begin position="583"/>
        <end position="605"/>
    </location>
</feature>
<feature type="compositionally biased region" description="Acidic residues" evidence="1">
    <location>
        <begin position="928"/>
        <end position="949"/>
    </location>
</feature>
<feature type="domain" description="DUF4758" evidence="2">
    <location>
        <begin position="1387"/>
        <end position="1433"/>
    </location>
</feature>
<sequence>MFVCQVDYVIDVEDAEHIKTSPQRVDNGADVTTVLLVDNHGRPSYGRFLNVKPDVGLITSTARTFVQEGVTTEYATQVVGTTLDDGRLYAHLLSKTSRVISDGHGGHHEMNTKFDIDKNQISRNYFVKNTDFISPNQVDTHLVFPTSNPNNYGTSNKIKEDRSPKASEENIEEELLKGSPSNNIRVSNEERKHRLVFPQNNIKVFKIKSNAKDERENVIYHKEEDNTSNFQPSKVKEWDNIPTFTIRNEFSPSGFSYLGDLPEFDDESQEKKVPSLYDRRAKNLFRAGLLKPSPKELKTTTYKGFADFTTTVGDTVIIFTPHTSELIQKPVTKITVEPTIKPTVSFILPPPEMKTELPILEIPTEPTTEKRITTEETTEEEAKQYLQSKVIDKIDRQKYGKSQNVEQIQDMEAKASVLAHEQKGDIITSSTEYRTIPNSQVIESSESQTPLLSTPSHEDIAKIFASLQAQANKATEPLNTPSTIFFDTETTLLSKEDTKSSGGATTIFFEDELSIDNTPTQSPSASATTEVDITTNFVTESNLEGTTQSQELTLNNLPTLEKQSQTITEDVTTTEHESTVTTFSTEETTTDDVSEESTTTEAMNKDSIEEKCSEGLKVIPTTIYKTLTYLTTFFIPVDETTTTSINAEEVVTSQIVLQTQSCSISPTYILKDNSEQTLSVTTSSDYSTNSEAAEQTTTEQIQTTEQHITTEQELAVTTAAIETTPQEITTERKHVTESEPTTTEETTEDGEEIELIFKTLYTTYTYLTTYFQDTTSSIASRIVVTTNVVTSTLDPGSQSSEDAVAGLFDEDSDLVSSYKSRPASFEDFAEISPSQLDSKFLSSDIEHSEDLESSFTETPHLSEEDVATTSIAVKTYYTTYTYFTTIFVDGETEVSSRTEVYTNYVTPSIKPTNTYVDIAAMRTVFDENDEEEMSEGEEEDHEDEIEDEVNSDKQLQFQIYPSNKYNKTISRISATSSYNVTENSMEDLQDITTTTKDGYVTLRRTTTDDAPIEENLLNLNDYESVSTMVRSSTSDGERRLLNNVDKRNILDDQIVSESNNDSEIIPSPTLLLQTSYTTFTYFTTMYQGTTGSNVVSRLETVTNIVTETLTPSHTLSVEDLSLPITYFTTFTYWTTLYKQGTTKVTSREETISNVITPTAVLANTETSNIEITSTSSSYLPSSTTATSLLLSDKDDEYSTTVYTTYTYYTTSYVGDETVINSRLETVTSILNKTNDIDNQTTTDASSTESIGEENDKIDNKNTSSLDTLPTGLVSTQVNTVENSGTTTVLSTDVIGTYINGQYAQILESTSTILTKNITPHLVDNSKPTGIVSVNQGKIIDADEISTLYYTTQAIGTYINNVYAQVIQSTSSLQVNEEKKASLGTELPIVKRTGLVRLVQGSMIQNKTTTLYQSRVIGTVIDGRYAQIIESTSSFLVDKPSIATSPTSDISPTSTLAPSHEIKPTSASISPSSAVIEGSISESTKEEDITKELELTNTKTKPSFQSKKKTFKPGIRPFVQRPKSSYSPKRRLPGATSATTVTRNDFTPTVTAIPASKGRFGNRRNSAFIQPTSSGSRRFSRPKSTSSFGGRRGSSRIQPTSTGFGASSRRGFRSSSGSFIKSSGLFSNSARFRIRPTAASSFIKPSTIGPVTESSENEDDNILTTLVTDEPDESENETTLLTTSTTETSRRQNPLLRFRRPPLGRPPIGGGRTTTPRNRSNTANRNSNKATTTTPKPRTTRTGILNRNRPNGLFPRRNLFTTSTTQAPPEEEEEGEEDVQFEGDDETLIEENEEEDTDYEGSQKQTQTVKPPSNTRSGLVKIKPFNFRRRSKRDTYSRFRRPISKTTAAPLDEDYDDETPKPKPKYHNRFSSRSRPPKVYQSSTQPPPPTTPRKRITPNKVKPQSRTQFTLRPEKEKTNFRRPTSSRARTATTPRPRARTSYGNYQTDNSNHRKSPGRSSSRNTGNRRVSSRQKVQSQDINDNYIVPAFDGTITITHQIPTEVTIPVINGKITEYKNIVTARMSTEILEPAQYSTSVNPFGKEVKVLVNELTTIANNGATLITQFVLNETPTTSIIFTPTYIRNRKTSYSHIIPSTIYAVEQVVNTIQPALAAQAPLANILLSQLLLGGLQTQNPLLALQNPGVPPTPTTEYKTRTTTYVTTVTSSTSTVIPLTFRGKEILTTIVDSSVNVITATEFLTDTVVVTPTVAFPVAAPQLNTLLLPLLQQQLAQSPPPQLLQNASPQIVSSPNSFGVEKLNEPDTLNLALENDDKPAVVQTKPRLSKGNKKPKKPTRVEASKETSVITLYVSGKTPGEFSTVLSTIVSDAKERRRRDSGEEIKPSTLLDDLVISTLDYLDSYILPGRKDVLNYYSELDSETESLESILGDVNEHIKSTAENNLLLKPTKMNEFNTKKFKIKTVKSSSNQNELRNFLV</sequence>
<feature type="compositionally biased region" description="Basic residues" evidence="1">
    <location>
        <begin position="1825"/>
        <end position="1842"/>
    </location>
</feature>
<proteinExistence type="predicted"/>
<dbReference type="Proteomes" id="UP001431783">
    <property type="component" value="Unassembled WGS sequence"/>
</dbReference>
<feature type="domain" description="DUF4758" evidence="2">
    <location>
        <begin position="1199"/>
        <end position="1310"/>
    </location>
</feature>
<dbReference type="PANTHER" id="PTHR39072:SF2">
    <property type="match status" value="1"/>
</dbReference>
<feature type="domain" description="DUF4758" evidence="2">
    <location>
        <begin position="875"/>
        <end position="993"/>
    </location>
</feature>
<feature type="compositionally biased region" description="Polar residues" evidence="1">
    <location>
        <begin position="1236"/>
        <end position="1249"/>
    </location>
</feature>
<reference evidence="3 4" key="1">
    <citation type="submission" date="2023-03" db="EMBL/GenBank/DDBJ databases">
        <title>Genome insight into feeding habits of ladybird beetles.</title>
        <authorList>
            <person name="Li H.-S."/>
            <person name="Huang Y.-H."/>
            <person name="Pang H."/>
        </authorList>
    </citation>
    <scope>NUCLEOTIDE SEQUENCE [LARGE SCALE GENOMIC DNA]</scope>
    <source>
        <strain evidence="3">SYSU_2023b</strain>
        <tissue evidence="3">Whole body</tissue>
    </source>
</reference>
<feature type="domain" description="DUF4758" evidence="2">
    <location>
        <begin position="1323"/>
        <end position="1371"/>
    </location>
</feature>
<feature type="compositionally biased region" description="Low complexity" evidence="1">
    <location>
        <begin position="1600"/>
        <end position="1616"/>
    </location>
</feature>
<feature type="compositionally biased region" description="Polar residues" evidence="1">
    <location>
        <begin position="1562"/>
        <end position="1576"/>
    </location>
</feature>
<feature type="region of interest" description="Disordered" evidence="1">
    <location>
        <begin position="729"/>
        <end position="749"/>
    </location>
</feature>
<feature type="region of interest" description="Disordered" evidence="1">
    <location>
        <begin position="1441"/>
        <end position="1487"/>
    </location>
</feature>
<feature type="region of interest" description="Disordered" evidence="1">
    <location>
        <begin position="928"/>
        <end position="953"/>
    </location>
</feature>
<feature type="compositionally biased region" description="Basic residues" evidence="1">
    <location>
        <begin position="1861"/>
        <end position="1875"/>
    </location>
</feature>
<feature type="compositionally biased region" description="Low complexity" evidence="1">
    <location>
        <begin position="1712"/>
        <end position="1741"/>
    </location>
</feature>
<feature type="region of interest" description="Disordered" evidence="1">
    <location>
        <begin position="1236"/>
        <end position="1264"/>
    </location>
</feature>
<evidence type="ECO:0000259" key="2">
    <source>
        <dbReference type="Pfam" id="PF15950"/>
    </source>
</evidence>
<feature type="compositionally biased region" description="Low complexity" evidence="1">
    <location>
        <begin position="1441"/>
        <end position="1454"/>
    </location>
</feature>
<dbReference type="Pfam" id="PF15950">
    <property type="entry name" value="DUF4758"/>
    <property type="match status" value="5"/>
</dbReference>
<feature type="compositionally biased region" description="Basic residues" evidence="1">
    <location>
        <begin position="2280"/>
        <end position="2291"/>
    </location>
</feature>
<evidence type="ECO:0000313" key="4">
    <source>
        <dbReference type="Proteomes" id="UP001431783"/>
    </source>
</evidence>
<feature type="region of interest" description="Disordered" evidence="1">
    <location>
        <begin position="2269"/>
        <end position="2296"/>
    </location>
</feature>
<comment type="caution">
    <text evidence="3">The sequence shown here is derived from an EMBL/GenBank/DDBJ whole genome shotgun (WGS) entry which is preliminary data.</text>
</comment>
<dbReference type="PANTHER" id="PTHR39072">
    <property type="entry name" value="RE48511P"/>
    <property type="match status" value="1"/>
</dbReference>
<feature type="compositionally biased region" description="Low complexity" evidence="1">
    <location>
        <begin position="1676"/>
        <end position="1695"/>
    </location>
</feature>
<name>A0AAW1V4F9_9CUCU</name>
<feature type="region of interest" description="Disordered" evidence="1">
    <location>
        <begin position="1665"/>
        <end position="1978"/>
    </location>
</feature>
<organism evidence="3 4">
    <name type="scientific">Henosepilachna vigintioctopunctata</name>
    <dbReference type="NCBI Taxonomy" id="420089"/>
    <lineage>
        <taxon>Eukaryota</taxon>
        <taxon>Metazoa</taxon>
        <taxon>Ecdysozoa</taxon>
        <taxon>Arthropoda</taxon>
        <taxon>Hexapoda</taxon>
        <taxon>Insecta</taxon>
        <taxon>Pterygota</taxon>
        <taxon>Neoptera</taxon>
        <taxon>Endopterygota</taxon>
        <taxon>Coleoptera</taxon>
        <taxon>Polyphaga</taxon>
        <taxon>Cucujiformia</taxon>
        <taxon>Coccinelloidea</taxon>
        <taxon>Coccinellidae</taxon>
        <taxon>Epilachninae</taxon>
        <taxon>Epilachnini</taxon>
        <taxon>Henosepilachna</taxon>
    </lineage>
</organism>
<evidence type="ECO:0000313" key="3">
    <source>
        <dbReference type="EMBL" id="KAK9887688.1"/>
    </source>
</evidence>
<evidence type="ECO:0000256" key="1">
    <source>
        <dbReference type="SAM" id="MobiDB-lite"/>
    </source>
</evidence>
<dbReference type="EMBL" id="JARQZJ010000121">
    <property type="protein sequence ID" value="KAK9887688.1"/>
    <property type="molecule type" value="Genomic_DNA"/>
</dbReference>
<gene>
    <name evidence="3" type="ORF">WA026_000010</name>
</gene>
<feature type="compositionally biased region" description="Low complexity" evidence="1">
    <location>
        <begin position="1956"/>
        <end position="1967"/>
    </location>
</feature>
<feature type="region of interest" description="Disordered" evidence="1">
    <location>
        <begin position="144"/>
        <end position="166"/>
    </location>
</feature>
<feature type="region of interest" description="Disordered" evidence="1">
    <location>
        <begin position="1499"/>
        <end position="1538"/>
    </location>
</feature>
<feature type="compositionally biased region" description="Polar residues" evidence="1">
    <location>
        <begin position="1801"/>
        <end position="1816"/>
    </location>
</feature>
<keyword evidence="4" id="KW-1185">Reference proteome</keyword>
<feature type="compositionally biased region" description="Basic and acidic residues" evidence="1">
    <location>
        <begin position="157"/>
        <end position="166"/>
    </location>
</feature>
<feature type="compositionally biased region" description="Polar residues" evidence="1">
    <location>
        <begin position="144"/>
        <end position="156"/>
    </location>
</feature>